<dbReference type="SUPFAM" id="SSF55729">
    <property type="entry name" value="Acyl-CoA N-acyltransferases (Nat)"/>
    <property type="match status" value="1"/>
</dbReference>
<dbReference type="InterPro" id="IPR038740">
    <property type="entry name" value="BioF2-like_GNAT_dom"/>
</dbReference>
<accession>A0A2P8F9Q1</accession>
<dbReference type="OrthoDB" id="4700839at2"/>
<dbReference type="Pfam" id="PF13480">
    <property type="entry name" value="Acetyltransf_6"/>
    <property type="match status" value="1"/>
</dbReference>
<dbReference type="Proteomes" id="UP000240418">
    <property type="component" value="Unassembled WGS sequence"/>
</dbReference>
<keyword evidence="3" id="KW-1185">Reference proteome</keyword>
<evidence type="ECO:0000259" key="1">
    <source>
        <dbReference type="Pfam" id="PF13480"/>
    </source>
</evidence>
<evidence type="ECO:0000313" key="3">
    <source>
        <dbReference type="Proteomes" id="UP000240418"/>
    </source>
</evidence>
<feature type="domain" description="BioF2-like acetyltransferase" evidence="1">
    <location>
        <begin position="156"/>
        <end position="296"/>
    </location>
</feature>
<gene>
    <name evidence="2" type="ORF">CLV88_11033</name>
</gene>
<dbReference type="InterPro" id="IPR016181">
    <property type="entry name" value="Acyl_CoA_acyltransferase"/>
</dbReference>
<dbReference type="GO" id="GO:0016740">
    <property type="term" value="F:transferase activity"/>
    <property type="evidence" value="ECO:0007669"/>
    <property type="project" value="UniProtKB-KW"/>
</dbReference>
<comment type="caution">
    <text evidence="2">The sequence shown here is derived from an EMBL/GenBank/DDBJ whole genome shotgun (WGS) entry which is preliminary data.</text>
</comment>
<name>A0A2P8F9Q1_9RHOB</name>
<dbReference type="AlphaFoldDB" id="A0A2P8F9Q1"/>
<dbReference type="RefSeq" id="WP_106609172.1">
    <property type="nucleotide sequence ID" value="NZ_PYGJ01000010.1"/>
</dbReference>
<keyword evidence="2" id="KW-0808">Transferase</keyword>
<reference evidence="2 3" key="1">
    <citation type="submission" date="2018-03" db="EMBL/GenBank/DDBJ databases">
        <title>Genomic Encyclopedia of Archaeal and Bacterial Type Strains, Phase II (KMG-II): from individual species to whole genera.</title>
        <authorList>
            <person name="Goeker M."/>
        </authorList>
    </citation>
    <scope>NUCLEOTIDE SEQUENCE [LARGE SCALE GENOMIC DNA]</scope>
    <source>
        <strain evidence="2 3">DSM 100673</strain>
    </source>
</reference>
<proteinExistence type="predicted"/>
<evidence type="ECO:0000313" key="2">
    <source>
        <dbReference type="EMBL" id="PSL18456.1"/>
    </source>
</evidence>
<sequence>MRCDIISVPDLDADSIEQWRQNQLQNPDLCSPFFSVGYAQAVAKHRSDVKVAVIEYSEQTKSFFAFHKLSRARGAPLGGQISDYQGIVGPTGAPIHTPSFLKSVGLASYDFNHALQTQPTFAQNAYWQSDSPRIDLRDGYENWYKGRAQETSALKTVARKKRKLIRELGELRFLAHDPDPDAWDIFLEWKRAALAEQNARFILDTPWLMDVAKTIRDTKTTDFAGMFSTLYAGDRLIAAHFGMRSHAALHWWMPSYDASLNRYSPGLVHLALCAEDADARGLSEVDLGRGTQRYKREFSNASRQLCEGSLERPLSIPGSARGIRKLTQKGLNRFGSNRSAELGKRAMTRALSQGRV</sequence>
<organism evidence="2 3">
    <name type="scientific">Shimia abyssi</name>
    <dbReference type="NCBI Taxonomy" id="1662395"/>
    <lineage>
        <taxon>Bacteria</taxon>
        <taxon>Pseudomonadati</taxon>
        <taxon>Pseudomonadota</taxon>
        <taxon>Alphaproteobacteria</taxon>
        <taxon>Rhodobacterales</taxon>
        <taxon>Roseobacteraceae</taxon>
    </lineage>
</organism>
<protein>
    <submittedName>
        <fullName evidence="2">CelD/BcsL family acetyltransferase involved in cellulose biosynthesis</fullName>
    </submittedName>
</protein>
<dbReference type="EMBL" id="PYGJ01000010">
    <property type="protein sequence ID" value="PSL18456.1"/>
    <property type="molecule type" value="Genomic_DNA"/>
</dbReference>